<evidence type="ECO:0000313" key="3">
    <source>
        <dbReference type="Proteomes" id="UP000053477"/>
    </source>
</evidence>
<protein>
    <submittedName>
        <fullName evidence="2">Uncharacterized protein</fullName>
    </submittedName>
</protein>
<sequence>MILFQPIAVGIPLTIIPNLIVILRIFALYQRNKPIAGTLFLYCLAELAVALWIYLTPSVTQTSVFPGAPNSPSLHSCLARVSSRLSNTQIASFQIMQSIFNFTALALILFKTAKGRGVVAVIAKQGLIYYVINFSTVMGWTMMLLFATPGIKYTLAGPALGFASLSTAKLTLHLRSFGVQKNGVEEVKFAEHISYRLERRRSWVGATEFDVSDSGVDGDDTLSSPMHELTAKDLPHIVRTNIPGGADFRVNRKH</sequence>
<keyword evidence="3" id="KW-1185">Reference proteome</keyword>
<evidence type="ECO:0000313" key="2">
    <source>
        <dbReference type="EMBL" id="KLO13196.1"/>
    </source>
</evidence>
<dbReference type="EMBL" id="KQ085963">
    <property type="protein sequence ID" value="KLO13196.1"/>
    <property type="molecule type" value="Genomic_DNA"/>
</dbReference>
<feature type="transmembrane region" description="Helical" evidence="1">
    <location>
        <begin position="126"/>
        <end position="147"/>
    </location>
</feature>
<accession>A0A0H2S8J1</accession>
<keyword evidence="1" id="KW-0812">Transmembrane</keyword>
<organism evidence="2 3">
    <name type="scientific">Schizopora paradoxa</name>
    <dbReference type="NCBI Taxonomy" id="27342"/>
    <lineage>
        <taxon>Eukaryota</taxon>
        <taxon>Fungi</taxon>
        <taxon>Dikarya</taxon>
        <taxon>Basidiomycota</taxon>
        <taxon>Agaricomycotina</taxon>
        <taxon>Agaricomycetes</taxon>
        <taxon>Hymenochaetales</taxon>
        <taxon>Schizoporaceae</taxon>
        <taxon>Schizopora</taxon>
    </lineage>
</organism>
<proteinExistence type="predicted"/>
<name>A0A0H2S8J1_9AGAM</name>
<dbReference type="AlphaFoldDB" id="A0A0H2S8J1"/>
<reference evidence="2 3" key="1">
    <citation type="submission" date="2015-04" db="EMBL/GenBank/DDBJ databases">
        <title>Complete genome sequence of Schizopora paradoxa KUC8140, a cosmopolitan wood degrader in East Asia.</title>
        <authorList>
            <consortium name="DOE Joint Genome Institute"/>
            <person name="Min B."/>
            <person name="Park H."/>
            <person name="Jang Y."/>
            <person name="Kim J.-J."/>
            <person name="Kim K.H."/>
            <person name="Pangilinan J."/>
            <person name="Lipzen A."/>
            <person name="Riley R."/>
            <person name="Grigoriev I.V."/>
            <person name="Spatafora J.W."/>
            <person name="Choi I.-G."/>
        </authorList>
    </citation>
    <scope>NUCLEOTIDE SEQUENCE [LARGE SCALE GENOMIC DNA]</scope>
    <source>
        <strain evidence="2 3">KUC8140</strain>
    </source>
</reference>
<keyword evidence="1" id="KW-0472">Membrane</keyword>
<dbReference type="Proteomes" id="UP000053477">
    <property type="component" value="Unassembled WGS sequence"/>
</dbReference>
<feature type="transmembrane region" description="Helical" evidence="1">
    <location>
        <begin position="90"/>
        <end position="110"/>
    </location>
</feature>
<evidence type="ECO:0000256" key="1">
    <source>
        <dbReference type="SAM" id="Phobius"/>
    </source>
</evidence>
<feature type="transmembrane region" description="Helical" evidence="1">
    <location>
        <begin position="39"/>
        <end position="55"/>
    </location>
</feature>
<dbReference type="STRING" id="27342.A0A0H2S8J1"/>
<dbReference type="InParanoid" id="A0A0H2S8J1"/>
<keyword evidence="1" id="KW-1133">Transmembrane helix</keyword>
<gene>
    <name evidence="2" type="ORF">SCHPADRAFT_375190</name>
</gene>
<dbReference type="OrthoDB" id="2745134at2759"/>
<feature type="transmembrane region" description="Helical" evidence="1">
    <location>
        <begin position="6"/>
        <end position="27"/>
    </location>
</feature>